<dbReference type="SUPFAM" id="SSF50193">
    <property type="entry name" value="Ribosomal protein L14"/>
    <property type="match status" value="1"/>
</dbReference>
<gene>
    <name evidence="4" type="ORF">A6R68_08927</name>
</gene>
<evidence type="ECO:0000256" key="1">
    <source>
        <dbReference type="ARBA" id="ARBA00010745"/>
    </source>
</evidence>
<evidence type="ECO:0000313" key="4">
    <source>
        <dbReference type="EMBL" id="OBS59954.1"/>
    </source>
</evidence>
<dbReference type="EMBL" id="LZPO01107932">
    <property type="protein sequence ID" value="OBS59954.1"/>
    <property type="molecule type" value="Genomic_DNA"/>
</dbReference>
<evidence type="ECO:0000256" key="3">
    <source>
        <dbReference type="ARBA" id="ARBA00023274"/>
    </source>
</evidence>
<dbReference type="InterPro" id="IPR036853">
    <property type="entry name" value="Ribosomal_uL14_sf"/>
</dbReference>
<keyword evidence="3" id="KW-0687">Ribonucleoprotein</keyword>
<dbReference type="GO" id="GO:0003735">
    <property type="term" value="F:structural constituent of ribosome"/>
    <property type="evidence" value="ECO:0007669"/>
    <property type="project" value="InterPro"/>
</dbReference>
<reference evidence="4 5" key="1">
    <citation type="submission" date="2016-06" db="EMBL/GenBank/DDBJ databases">
        <title>The Draft Genome Sequence and Annotation of the Desert Woodrat Neotoma lepida.</title>
        <authorList>
            <person name="Campbell M."/>
            <person name="Oakeson K.F."/>
            <person name="Yandell M."/>
            <person name="Halpert J.R."/>
            <person name="Dearing D."/>
        </authorList>
    </citation>
    <scope>NUCLEOTIDE SEQUENCE [LARGE SCALE GENOMIC DNA]</scope>
    <source>
        <strain evidence="4">417</strain>
        <tissue evidence="4">Liver</tissue>
    </source>
</reference>
<evidence type="ECO:0000313" key="5">
    <source>
        <dbReference type="Proteomes" id="UP000092124"/>
    </source>
</evidence>
<proteinExistence type="inferred from homology"/>
<dbReference type="GO" id="GO:0005840">
    <property type="term" value="C:ribosome"/>
    <property type="evidence" value="ECO:0007669"/>
    <property type="project" value="InterPro"/>
</dbReference>
<keyword evidence="5" id="KW-1185">Reference proteome</keyword>
<dbReference type="STRING" id="56216.A0A1A6G281"/>
<organism evidence="4 5">
    <name type="scientific">Neotoma lepida</name>
    <name type="common">Desert woodrat</name>
    <dbReference type="NCBI Taxonomy" id="56216"/>
    <lineage>
        <taxon>Eukaryota</taxon>
        <taxon>Metazoa</taxon>
        <taxon>Chordata</taxon>
        <taxon>Craniata</taxon>
        <taxon>Vertebrata</taxon>
        <taxon>Euteleostomi</taxon>
        <taxon>Mammalia</taxon>
        <taxon>Eutheria</taxon>
        <taxon>Euarchontoglires</taxon>
        <taxon>Glires</taxon>
        <taxon>Rodentia</taxon>
        <taxon>Myomorpha</taxon>
        <taxon>Muroidea</taxon>
        <taxon>Cricetidae</taxon>
        <taxon>Neotominae</taxon>
        <taxon>Neotoma</taxon>
    </lineage>
</organism>
<keyword evidence="2" id="KW-0689">Ribosomal protein</keyword>
<dbReference type="Gene3D" id="2.40.150.20">
    <property type="entry name" value="Ribosomal protein L14"/>
    <property type="match status" value="1"/>
</dbReference>
<name>A0A1A6G281_NEOLE</name>
<protein>
    <submittedName>
        <fullName evidence="4">Uncharacterized protein</fullName>
    </submittedName>
</protein>
<feature type="non-terminal residue" evidence="4">
    <location>
        <position position="60"/>
    </location>
</feature>
<accession>A0A1A6G281</accession>
<dbReference type="InterPro" id="IPR000218">
    <property type="entry name" value="Ribosomal_uL14"/>
</dbReference>
<comment type="similarity">
    <text evidence="1">Belongs to the universal ribosomal protein uL14 family.</text>
</comment>
<dbReference type="Pfam" id="PF00238">
    <property type="entry name" value="Ribosomal_L14"/>
    <property type="match status" value="1"/>
</dbReference>
<dbReference type="Proteomes" id="UP000092124">
    <property type="component" value="Unassembled WGS sequence"/>
</dbReference>
<sequence>MFKMSKQGCGGSSGAKFWIFLGLLGFKGRLNRLPAAGVGDMVMVTVKKGKPELRKRSTQQ</sequence>
<evidence type="ECO:0000256" key="2">
    <source>
        <dbReference type="ARBA" id="ARBA00022980"/>
    </source>
</evidence>
<dbReference type="GO" id="GO:0006412">
    <property type="term" value="P:translation"/>
    <property type="evidence" value="ECO:0007669"/>
    <property type="project" value="InterPro"/>
</dbReference>
<dbReference type="OrthoDB" id="407959at2759"/>
<dbReference type="AlphaFoldDB" id="A0A1A6G281"/>
<comment type="caution">
    <text evidence="4">The sequence shown here is derived from an EMBL/GenBank/DDBJ whole genome shotgun (WGS) entry which is preliminary data.</text>
</comment>